<dbReference type="RefSeq" id="XP_046058856.1">
    <property type="nucleotide sequence ID" value="XM_046207165.1"/>
</dbReference>
<dbReference type="GeneID" id="70237894"/>
<dbReference type="EMBL" id="JAEUBE010000414">
    <property type="protein sequence ID" value="KAH3661752.1"/>
    <property type="molecule type" value="Genomic_DNA"/>
</dbReference>
<proteinExistence type="predicted"/>
<evidence type="ECO:0000313" key="2">
    <source>
        <dbReference type="Proteomes" id="UP000769157"/>
    </source>
</evidence>
<comment type="caution">
    <text evidence="1">The sequence shown here is derived from an EMBL/GenBank/DDBJ whole genome shotgun (WGS) entry which is preliminary data.</text>
</comment>
<evidence type="ECO:0000313" key="1">
    <source>
        <dbReference type="EMBL" id="KAH3661752.1"/>
    </source>
</evidence>
<keyword evidence="2" id="KW-1185">Reference proteome</keyword>
<name>A0A9P8NYW7_9ASCO</name>
<reference evidence="1" key="1">
    <citation type="journal article" date="2021" name="Open Biol.">
        <title>Shared evolutionary footprints suggest mitochondrial oxidative damage underlies multiple complex I losses in fungi.</title>
        <authorList>
            <person name="Schikora-Tamarit M.A."/>
            <person name="Marcet-Houben M."/>
            <person name="Nosek J."/>
            <person name="Gabaldon T."/>
        </authorList>
    </citation>
    <scope>NUCLEOTIDE SEQUENCE</scope>
    <source>
        <strain evidence="1">CBS6075</strain>
    </source>
</reference>
<reference evidence="1" key="2">
    <citation type="submission" date="2021-01" db="EMBL/GenBank/DDBJ databases">
        <authorList>
            <person name="Schikora-Tamarit M.A."/>
        </authorList>
    </citation>
    <scope>NUCLEOTIDE SEQUENCE</scope>
    <source>
        <strain evidence="1">CBS6075</strain>
    </source>
</reference>
<organism evidence="1 2">
    <name type="scientific">Ogataea philodendri</name>
    <dbReference type="NCBI Taxonomy" id="1378263"/>
    <lineage>
        <taxon>Eukaryota</taxon>
        <taxon>Fungi</taxon>
        <taxon>Dikarya</taxon>
        <taxon>Ascomycota</taxon>
        <taxon>Saccharomycotina</taxon>
        <taxon>Pichiomycetes</taxon>
        <taxon>Pichiales</taxon>
        <taxon>Pichiaceae</taxon>
        <taxon>Ogataea</taxon>
    </lineage>
</organism>
<protein>
    <submittedName>
        <fullName evidence="1">Uncharacterized protein</fullName>
    </submittedName>
</protein>
<dbReference type="Proteomes" id="UP000769157">
    <property type="component" value="Unassembled WGS sequence"/>
</dbReference>
<accession>A0A9P8NYW7</accession>
<dbReference type="AlphaFoldDB" id="A0A9P8NYW7"/>
<sequence length="98" mass="11043">MEGNRLAFSHRQLISLGNSSTGTDVRPLSTSVSNACSTETLELIVINLFCSTSSLNVTCCHSPQVPPMKVEFEDDMDAFLDRDDWILDCGWRWYKLEP</sequence>
<gene>
    <name evidence="1" type="ORF">OGAPHI_005930</name>
</gene>